<dbReference type="Proteomes" id="UP000550136">
    <property type="component" value="Unassembled WGS sequence"/>
</dbReference>
<dbReference type="Proteomes" id="UP000594836">
    <property type="component" value="Plasmid unnamed1"/>
</dbReference>
<dbReference type="RefSeq" id="WP_125458960.1">
    <property type="nucleotide sequence ID" value="NZ_CP065714.1"/>
</dbReference>
<reference evidence="1 3" key="1">
    <citation type="submission" date="2020-05" db="EMBL/GenBank/DDBJ databases">
        <title>Draft Genome Sequences of Sphingomonas sp. Isolated from the International Space Station.</title>
        <authorList>
            <person name="Bijlani S."/>
            <person name="Singh N.K."/>
            <person name="Mason C.E."/>
            <person name="Wang C.C."/>
            <person name="Venkateswaran K."/>
        </authorList>
    </citation>
    <scope>NUCLEOTIDE SEQUENCE [LARGE SCALE GENOMIC DNA]</scope>
    <source>
        <strain evidence="1 3">FKI-L5-BR-P1</strain>
    </source>
</reference>
<evidence type="ECO:0000313" key="1">
    <source>
        <dbReference type="EMBL" id="NNG57146.1"/>
    </source>
</evidence>
<sequence length="78" mass="8755">MKHGKDLQPFGFEERVLGKQCDRRAGYLGSSRPPWNQQGKNCAPLVKISYNPKFTSVNRYRDALALSAVSTNGTDLRL</sequence>
<keyword evidence="2" id="KW-0614">Plasmid</keyword>
<dbReference type="GeneID" id="44135577"/>
<dbReference type="EMBL" id="JABEOU010000023">
    <property type="protein sequence ID" value="NNG57146.1"/>
    <property type="molecule type" value="Genomic_DNA"/>
</dbReference>
<name>A0A7Y2PDJ9_SPHPI</name>
<dbReference type="AlphaFoldDB" id="A0A7Y2PDJ9"/>
<reference evidence="2 4" key="2">
    <citation type="submission" date="2020-12" db="EMBL/GenBank/DDBJ databases">
        <title>FDA dAtabase for Regulatory Grade micrObial Sequences (FDA-ARGOS): Supporting development and validation of Infectious Disease Dx tests.</title>
        <authorList>
            <person name="Sproer C."/>
            <person name="Gronow S."/>
            <person name="Severitt S."/>
            <person name="Schroder I."/>
            <person name="Tallon L."/>
            <person name="Sadzewicz L."/>
            <person name="Zhao X."/>
            <person name="Boylan J."/>
            <person name="Ott S."/>
            <person name="Bowen H."/>
            <person name="Vavikolanu K."/>
            <person name="Mehta A."/>
            <person name="Aluvathingal J."/>
            <person name="Nadendla S."/>
            <person name="Lowell S."/>
            <person name="Myers T."/>
            <person name="Yan Y."/>
            <person name="Sichtig H."/>
        </authorList>
    </citation>
    <scope>NUCLEOTIDE SEQUENCE [LARGE SCALE GENOMIC DNA]</scope>
    <source>
        <strain evidence="2 4">FDAARGOS_881</strain>
        <plasmid evidence="2 4">unnamed1</plasmid>
    </source>
</reference>
<dbReference type="EMBL" id="CP065714">
    <property type="protein sequence ID" value="QPT11148.1"/>
    <property type="molecule type" value="Genomic_DNA"/>
</dbReference>
<gene>
    <name evidence="1" type="ORF">HKX06_07120</name>
    <name evidence="2" type="ORF">I6G38_19760</name>
</gene>
<protein>
    <submittedName>
        <fullName evidence="1">Uncharacterized protein</fullName>
    </submittedName>
</protein>
<proteinExistence type="predicted"/>
<evidence type="ECO:0000313" key="2">
    <source>
        <dbReference type="EMBL" id="QPT11148.1"/>
    </source>
</evidence>
<geneLocation type="plasmid" evidence="2 4">
    <name>unnamed1</name>
</geneLocation>
<organism evidence="1 3">
    <name type="scientific">Sphingomonas paucimobilis</name>
    <name type="common">Pseudomonas paucimobilis</name>
    <dbReference type="NCBI Taxonomy" id="13689"/>
    <lineage>
        <taxon>Bacteria</taxon>
        <taxon>Pseudomonadati</taxon>
        <taxon>Pseudomonadota</taxon>
        <taxon>Alphaproteobacteria</taxon>
        <taxon>Sphingomonadales</taxon>
        <taxon>Sphingomonadaceae</taxon>
        <taxon>Sphingomonas</taxon>
    </lineage>
</organism>
<accession>A0A7Y2PDJ9</accession>
<evidence type="ECO:0000313" key="4">
    <source>
        <dbReference type="Proteomes" id="UP000594836"/>
    </source>
</evidence>
<evidence type="ECO:0000313" key="3">
    <source>
        <dbReference type="Proteomes" id="UP000550136"/>
    </source>
</evidence>